<dbReference type="GO" id="GO:0005686">
    <property type="term" value="C:U2 snRNP"/>
    <property type="evidence" value="ECO:0007669"/>
    <property type="project" value="TreeGrafter"/>
</dbReference>
<feature type="compositionally biased region" description="Low complexity" evidence="2">
    <location>
        <begin position="670"/>
        <end position="680"/>
    </location>
</feature>
<dbReference type="GO" id="GO:0003723">
    <property type="term" value="F:RNA binding"/>
    <property type="evidence" value="ECO:0007669"/>
    <property type="project" value="UniProtKB-UniRule"/>
</dbReference>
<dbReference type="AlphaFoldDB" id="A0A8J2WZ78"/>
<dbReference type="InterPro" id="IPR034393">
    <property type="entry name" value="TatSF1-like"/>
</dbReference>
<sequence length="680" mass="70952">MYGQGGFSNGPVGRGRGAAVPAWMADPALAAQRPGGVWAPDPRDVVQPPPPPTGFSAPPPTGFSPPPLETDEEMARRLQAEWSAPAAPPTFPMEPVFNAPPGTTVTVQQHASAEEAYAHALALVNAHVPASAAPPPMLGAGPPSLNRQPPPPTLGQGPPPLSRQPPPPSTGLPPAALAALQKAKAIAAAAGQRAPSGGFSAAPAAGGFSAASGFSAAAPAGGGFSSSGFSSTQGAAPASGAVAELLAKMEAQPTTTGPLLPILAKDRARKAKALEKNLKFLERLDGEGQDSEALFAADDDVVTYTDVPGRAQTTAGLGAKGFNRGESVKVNKGENRSVYVTGLEGEFASETHLQQLFAPHGKVVSCKIYKDELERPKGDALVTFAKGGSARQAAARVHGATLGPCVLKVELATFHSDAALRGGPVLRPDEEHWDSVVASATGLPNSLSPDTKPVVLLRHLYDVAQVASKPGRVFLNELEHEIKNECLNYGPVFHVVAPSTKDLEGSVAVSFETVKAAEECAQSMDGRWFDNVQILVERRGCWEDLASVQLRGTQSTVVLSLDIAPPECFTVIVHNVWTANEAEACGPAFFDELESEFSGECGKYGPLRSCKAVPREPSLVGAVVVAFSTEEARQACEGDMDGRWFDFRRLRVERYAGSGAPPTPPRGASLDDFFSSLDGS</sequence>
<feature type="region of interest" description="Disordered" evidence="2">
    <location>
        <begin position="32"/>
        <end position="74"/>
    </location>
</feature>
<dbReference type="PROSITE" id="PS50102">
    <property type="entry name" value="RRM"/>
    <property type="match status" value="1"/>
</dbReference>
<gene>
    <name evidence="4" type="ORF">PECAL_2P07410</name>
</gene>
<dbReference type="SMART" id="SM00360">
    <property type="entry name" value="RRM"/>
    <property type="match status" value="3"/>
</dbReference>
<comment type="caution">
    <text evidence="4">The sequence shown here is derived from an EMBL/GenBank/DDBJ whole genome shotgun (WGS) entry which is preliminary data.</text>
</comment>
<dbReference type="SUPFAM" id="SSF54928">
    <property type="entry name" value="RNA-binding domain, RBD"/>
    <property type="match status" value="2"/>
</dbReference>
<dbReference type="Pfam" id="PF00076">
    <property type="entry name" value="RRM_1"/>
    <property type="match status" value="1"/>
</dbReference>
<dbReference type="InterPro" id="IPR012677">
    <property type="entry name" value="Nucleotide-bd_a/b_plait_sf"/>
</dbReference>
<feature type="region of interest" description="Disordered" evidence="2">
    <location>
        <begin position="134"/>
        <end position="174"/>
    </location>
</feature>
<feature type="domain" description="RRM" evidence="3">
    <location>
        <begin position="336"/>
        <end position="414"/>
    </location>
</feature>
<dbReference type="InterPro" id="IPR000504">
    <property type="entry name" value="RRM_dom"/>
</dbReference>
<dbReference type="CDD" id="cd00590">
    <property type="entry name" value="RRM_SF"/>
    <property type="match status" value="1"/>
</dbReference>
<feature type="region of interest" description="Disordered" evidence="2">
    <location>
        <begin position="656"/>
        <end position="680"/>
    </location>
</feature>
<dbReference type="Proteomes" id="UP000789595">
    <property type="component" value="Unassembled WGS sequence"/>
</dbReference>
<dbReference type="OrthoDB" id="10258585at2759"/>
<organism evidence="4 5">
    <name type="scientific">Pelagomonas calceolata</name>
    <dbReference type="NCBI Taxonomy" id="35677"/>
    <lineage>
        <taxon>Eukaryota</taxon>
        <taxon>Sar</taxon>
        <taxon>Stramenopiles</taxon>
        <taxon>Ochrophyta</taxon>
        <taxon>Pelagophyceae</taxon>
        <taxon>Pelagomonadales</taxon>
        <taxon>Pelagomonadaceae</taxon>
        <taxon>Pelagomonas</taxon>
    </lineage>
</organism>
<keyword evidence="1" id="KW-0694">RNA-binding</keyword>
<feature type="compositionally biased region" description="Pro residues" evidence="2">
    <location>
        <begin position="148"/>
        <end position="171"/>
    </location>
</feature>
<feature type="compositionally biased region" description="Pro residues" evidence="2">
    <location>
        <begin position="47"/>
        <end position="68"/>
    </location>
</feature>
<keyword evidence="5" id="KW-1185">Reference proteome</keyword>
<evidence type="ECO:0000256" key="1">
    <source>
        <dbReference type="PROSITE-ProRule" id="PRU00176"/>
    </source>
</evidence>
<protein>
    <recommendedName>
        <fullName evidence="3">RRM domain-containing protein</fullName>
    </recommendedName>
</protein>
<dbReference type="InterPro" id="IPR035979">
    <property type="entry name" value="RBD_domain_sf"/>
</dbReference>
<dbReference type="Gene3D" id="3.30.70.330">
    <property type="match status" value="3"/>
</dbReference>
<accession>A0A8J2WZ78</accession>
<evidence type="ECO:0000313" key="4">
    <source>
        <dbReference type="EMBL" id="CAH0367706.1"/>
    </source>
</evidence>
<dbReference type="EMBL" id="CAKKNE010000002">
    <property type="protein sequence ID" value="CAH0367706.1"/>
    <property type="molecule type" value="Genomic_DNA"/>
</dbReference>
<dbReference type="GO" id="GO:0005684">
    <property type="term" value="C:U2-type spliceosomal complex"/>
    <property type="evidence" value="ECO:0007669"/>
    <property type="project" value="TreeGrafter"/>
</dbReference>
<evidence type="ECO:0000259" key="3">
    <source>
        <dbReference type="PROSITE" id="PS50102"/>
    </source>
</evidence>
<evidence type="ECO:0000256" key="2">
    <source>
        <dbReference type="SAM" id="MobiDB-lite"/>
    </source>
</evidence>
<name>A0A8J2WZ78_9STRA</name>
<evidence type="ECO:0000313" key="5">
    <source>
        <dbReference type="Proteomes" id="UP000789595"/>
    </source>
</evidence>
<dbReference type="PANTHER" id="PTHR15608">
    <property type="entry name" value="SPLICING FACTOR U2AF-ASSOCIATED PROTEIN 2"/>
    <property type="match status" value="1"/>
</dbReference>
<dbReference type="PANTHER" id="PTHR15608:SF0">
    <property type="entry name" value="HIV TAT-SPECIFIC FACTOR 1"/>
    <property type="match status" value="1"/>
</dbReference>
<reference evidence="4" key="1">
    <citation type="submission" date="2021-11" db="EMBL/GenBank/DDBJ databases">
        <authorList>
            <consortium name="Genoscope - CEA"/>
            <person name="William W."/>
        </authorList>
    </citation>
    <scope>NUCLEOTIDE SEQUENCE</scope>
</reference>
<proteinExistence type="predicted"/>